<dbReference type="AlphaFoldDB" id="A0AA35KTW8"/>
<keyword evidence="2" id="KW-1185">Reference proteome</keyword>
<reference evidence="1" key="1">
    <citation type="submission" date="2022-12" db="EMBL/GenBank/DDBJ databases">
        <authorList>
            <person name="Alioto T."/>
            <person name="Alioto T."/>
            <person name="Gomez Garrido J."/>
        </authorList>
    </citation>
    <scope>NUCLEOTIDE SEQUENCE</scope>
</reference>
<dbReference type="Proteomes" id="UP001178461">
    <property type="component" value="Chromosome 8"/>
</dbReference>
<accession>A0AA35KTW8</accession>
<proteinExistence type="predicted"/>
<organism evidence="1 2">
    <name type="scientific">Podarcis lilfordi</name>
    <name type="common">Lilford's wall lizard</name>
    <dbReference type="NCBI Taxonomy" id="74358"/>
    <lineage>
        <taxon>Eukaryota</taxon>
        <taxon>Metazoa</taxon>
        <taxon>Chordata</taxon>
        <taxon>Craniata</taxon>
        <taxon>Vertebrata</taxon>
        <taxon>Euteleostomi</taxon>
        <taxon>Lepidosauria</taxon>
        <taxon>Squamata</taxon>
        <taxon>Bifurcata</taxon>
        <taxon>Unidentata</taxon>
        <taxon>Episquamata</taxon>
        <taxon>Laterata</taxon>
        <taxon>Lacertibaenia</taxon>
        <taxon>Lacertidae</taxon>
        <taxon>Podarcis</taxon>
    </lineage>
</organism>
<gene>
    <name evidence="1" type="ORF">PODLI_1B018661</name>
</gene>
<protein>
    <submittedName>
        <fullName evidence="1">Uncharacterized protein</fullName>
    </submittedName>
</protein>
<evidence type="ECO:0000313" key="1">
    <source>
        <dbReference type="EMBL" id="CAI5783389.1"/>
    </source>
</evidence>
<evidence type="ECO:0000313" key="2">
    <source>
        <dbReference type="Proteomes" id="UP001178461"/>
    </source>
</evidence>
<dbReference type="EMBL" id="OX395133">
    <property type="protein sequence ID" value="CAI5783389.1"/>
    <property type="molecule type" value="Genomic_DNA"/>
</dbReference>
<name>A0AA35KTW8_9SAUR</name>
<sequence>MQLLLTCRSLSPSLSAVQGPPAQSQSLRSIQVSVVQLKVSGVIEGSTDKIAALVGGGWRHLEWTAFSNFRDGLTILLIVVQQGWHLRTEYQVPATWRTIRRRADNGKQV</sequence>